<sequence>MFEEICLVCGKSLEDSRRAYCSDDCESTDCSSPSVSSSSSALSSPHMQGQRPEDIPTPFALGSALRVVSAGRSAATPGLAPWSHLTDDEEDYTTKMYNNHSTLEDDLPKSLSSRPRLSYARMPSGTNNRSTVPHPHLRRMSSSSSSVLGRFAHHYGTPHSAPMSSHAHALADDSSEDDISEFSFHADEPTAPASSAARPAARRPTPTKPARGSLPSFFSLLQINSPPSRKDSILAGSPSSTQKSSPTTPRVASVSRPFHTISSTLSTATAVTATPAAATYVAAEQHMMPTRGRSTLRSARVSQSESSPSRERSHSSRAARLRAWAVGASPYPNHPPTADFELDEADLQQGDDDEELPSPPVFEEEEIDWATAPLRRRGREPVRHAEESPRGSSPIAFMGLDRSRTRSSRRGRSGSREREWDHHGREREGRGRERERTRERGRLSGVVDVHAPGFGHGRSGLVNRGYAVPV</sequence>
<protein>
    <submittedName>
        <fullName evidence="2">Uncharacterized protein</fullName>
    </submittedName>
</protein>
<evidence type="ECO:0000256" key="1">
    <source>
        <dbReference type="SAM" id="MobiDB-lite"/>
    </source>
</evidence>
<proteinExistence type="predicted"/>
<feature type="compositionally biased region" description="Basic and acidic residues" evidence="1">
    <location>
        <begin position="379"/>
        <end position="389"/>
    </location>
</feature>
<feature type="region of interest" description="Disordered" evidence="1">
    <location>
        <begin position="26"/>
        <end position="55"/>
    </location>
</feature>
<organism evidence="2 3">
    <name type="scientific">Psilocybe cf. subviscida</name>
    <dbReference type="NCBI Taxonomy" id="2480587"/>
    <lineage>
        <taxon>Eukaryota</taxon>
        <taxon>Fungi</taxon>
        <taxon>Dikarya</taxon>
        <taxon>Basidiomycota</taxon>
        <taxon>Agaricomycotina</taxon>
        <taxon>Agaricomycetes</taxon>
        <taxon>Agaricomycetidae</taxon>
        <taxon>Agaricales</taxon>
        <taxon>Agaricineae</taxon>
        <taxon>Strophariaceae</taxon>
        <taxon>Psilocybe</taxon>
    </lineage>
</organism>
<dbReference type="EMBL" id="JAACJJ010000001">
    <property type="protein sequence ID" value="KAF5330929.1"/>
    <property type="molecule type" value="Genomic_DNA"/>
</dbReference>
<feature type="compositionally biased region" description="Low complexity" evidence="1">
    <location>
        <begin position="297"/>
        <end position="307"/>
    </location>
</feature>
<dbReference type="Proteomes" id="UP000567179">
    <property type="component" value="Unassembled WGS sequence"/>
</dbReference>
<dbReference type="AlphaFoldDB" id="A0A8H5FBM9"/>
<keyword evidence="3" id="KW-1185">Reference proteome</keyword>
<comment type="caution">
    <text evidence="2">The sequence shown here is derived from an EMBL/GenBank/DDBJ whole genome shotgun (WGS) entry which is preliminary data.</text>
</comment>
<reference evidence="2 3" key="1">
    <citation type="journal article" date="2020" name="ISME J.">
        <title>Uncovering the hidden diversity of litter-decomposition mechanisms in mushroom-forming fungi.</title>
        <authorList>
            <person name="Floudas D."/>
            <person name="Bentzer J."/>
            <person name="Ahren D."/>
            <person name="Johansson T."/>
            <person name="Persson P."/>
            <person name="Tunlid A."/>
        </authorList>
    </citation>
    <scope>NUCLEOTIDE SEQUENCE [LARGE SCALE GENOMIC DNA]</scope>
    <source>
        <strain evidence="2 3">CBS 101986</strain>
    </source>
</reference>
<feature type="compositionally biased region" description="Basic and acidic residues" evidence="1">
    <location>
        <begin position="414"/>
        <end position="442"/>
    </location>
</feature>
<feature type="compositionally biased region" description="Low complexity" evidence="1">
    <location>
        <begin position="237"/>
        <end position="249"/>
    </location>
</feature>
<feature type="compositionally biased region" description="Low complexity" evidence="1">
    <location>
        <begin position="28"/>
        <end position="44"/>
    </location>
</feature>
<feature type="compositionally biased region" description="Low complexity" evidence="1">
    <location>
        <begin position="189"/>
        <end position="211"/>
    </location>
</feature>
<evidence type="ECO:0000313" key="2">
    <source>
        <dbReference type="EMBL" id="KAF5330929.1"/>
    </source>
</evidence>
<feature type="region of interest" description="Disordered" evidence="1">
    <location>
        <begin position="350"/>
        <end position="470"/>
    </location>
</feature>
<evidence type="ECO:0000313" key="3">
    <source>
        <dbReference type="Proteomes" id="UP000567179"/>
    </source>
</evidence>
<feature type="compositionally biased region" description="Acidic residues" evidence="1">
    <location>
        <begin position="350"/>
        <end position="368"/>
    </location>
</feature>
<name>A0A8H5FBM9_9AGAR</name>
<accession>A0A8H5FBM9</accession>
<feature type="region of interest" description="Disordered" evidence="1">
    <location>
        <begin position="118"/>
        <end position="256"/>
    </location>
</feature>
<gene>
    <name evidence="2" type="ORF">D9619_005382</name>
</gene>
<dbReference type="OrthoDB" id="2984747at2759"/>
<feature type="region of interest" description="Disordered" evidence="1">
    <location>
        <begin position="283"/>
        <end position="319"/>
    </location>
</feature>